<dbReference type="Proteomes" id="UP000243535">
    <property type="component" value="Unassembled WGS sequence"/>
</dbReference>
<feature type="compositionally biased region" description="Polar residues" evidence="1">
    <location>
        <begin position="1"/>
        <end position="26"/>
    </location>
</feature>
<gene>
    <name evidence="2" type="ORF">Ga0061063_1055</name>
</gene>
<accession>A0A0K6GTV7</accession>
<dbReference type="AlphaFoldDB" id="A0A0K6GTV7"/>
<keyword evidence="3" id="KW-1185">Reference proteome</keyword>
<reference evidence="3" key="1">
    <citation type="submission" date="2015-08" db="EMBL/GenBank/DDBJ databases">
        <authorList>
            <person name="Varghese N."/>
        </authorList>
    </citation>
    <scope>NUCLEOTIDE SEQUENCE [LARGE SCALE GENOMIC DNA]</scope>
    <source>
        <strain evidence="3">DSM 17901</strain>
    </source>
</reference>
<evidence type="ECO:0000313" key="2">
    <source>
        <dbReference type="EMBL" id="CUA82190.1"/>
    </source>
</evidence>
<dbReference type="RefSeq" id="WP_156340748.1">
    <property type="nucleotide sequence ID" value="NZ_CYHA01000002.1"/>
</dbReference>
<sequence>MYQTTIPAWNPSNYSPNRKPHSQNQIEEPGEFPFRSYIDPDDMNWDYEPTPDSVPTFH</sequence>
<dbReference type="EMBL" id="CYHA01000002">
    <property type="protein sequence ID" value="CUA82190.1"/>
    <property type="molecule type" value="Genomic_DNA"/>
</dbReference>
<evidence type="ECO:0000256" key="1">
    <source>
        <dbReference type="SAM" id="MobiDB-lite"/>
    </source>
</evidence>
<dbReference type="STRING" id="375574.GCA_001418035_00848"/>
<name>A0A0K6GTV7_9NEIS</name>
<proteinExistence type="predicted"/>
<organism evidence="2 3">
    <name type="scientific">Gulbenkiania indica</name>
    <dbReference type="NCBI Taxonomy" id="375574"/>
    <lineage>
        <taxon>Bacteria</taxon>
        <taxon>Pseudomonadati</taxon>
        <taxon>Pseudomonadota</taxon>
        <taxon>Betaproteobacteria</taxon>
        <taxon>Neisseriales</taxon>
        <taxon>Chromobacteriaceae</taxon>
        <taxon>Gulbenkiania</taxon>
    </lineage>
</organism>
<feature type="region of interest" description="Disordered" evidence="1">
    <location>
        <begin position="1"/>
        <end position="58"/>
    </location>
</feature>
<evidence type="ECO:0000313" key="3">
    <source>
        <dbReference type="Proteomes" id="UP000243535"/>
    </source>
</evidence>
<protein>
    <submittedName>
        <fullName evidence="2">Uncharacterized protein</fullName>
    </submittedName>
</protein>